<dbReference type="EMBL" id="ML119649">
    <property type="protein sequence ID" value="RPA86547.1"/>
    <property type="molecule type" value="Genomic_DNA"/>
</dbReference>
<evidence type="ECO:0000256" key="1">
    <source>
        <dbReference type="SAM" id="MobiDB-lite"/>
    </source>
</evidence>
<protein>
    <submittedName>
        <fullName evidence="2">Uncharacterized protein</fullName>
    </submittedName>
</protein>
<feature type="region of interest" description="Disordered" evidence="1">
    <location>
        <begin position="1"/>
        <end position="70"/>
    </location>
</feature>
<feature type="region of interest" description="Disordered" evidence="1">
    <location>
        <begin position="212"/>
        <end position="236"/>
    </location>
</feature>
<evidence type="ECO:0000313" key="2">
    <source>
        <dbReference type="EMBL" id="RPA86547.1"/>
    </source>
</evidence>
<sequence>MATGASSPEPLGSYTPNPFAGDFTPSATPSEYGDVPSPSPSPSPSHNTFPYSSPGYPNYGRRPNPGYGYNSGNELFSNAFSTNDDVKLRPGLHYSMSEFSIFRNHPVNRPTTPALSTPGNYGYTPLPTPLAPSVRPIPSEPSPPAPERTYPRTFNMFMAALAKEAADSMGQDAESRLRIQRELQHQCPCCFEDEVWDEMAKFAQWHEDEWNKKETQRIREEEDAIETGKVDPADAR</sequence>
<accession>A0A3N4IMA7</accession>
<evidence type="ECO:0000313" key="3">
    <source>
        <dbReference type="Proteomes" id="UP000275078"/>
    </source>
</evidence>
<name>A0A3N4IMA7_ASCIM</name>
<reference evidence="2 3" key="1">
    <citation type="journal article" date="2018" name="Nat. Ecol. Evol.">
        <title>Pezizomycetes genomes reveal the molecular basis of ectomycorrhizal truffle lifestyle.</title>
        <authorList>
            <person name="Murat C."/>
            <person name="Payen T."/>
            <person name="Noel B."/>
            <person name="Kuo A."/>
            <person name="Morin E."/>
            <person name="Chen J."/>
            <person name="Kohler A."/>
            <person name="Krizsan K."/>
            <person name="Balestrini R."/>
            <person name="Da Silva C."/>
            <person name="Montanini B."/>
            <person name="Hainaut M."/>
            <person name="Levati E."/>
            <person name="Barry K.W."/>
            <person name="Belfiori B."/>
            <person name="Cichocki N."/>
            <person name="Clum A."/>
            <person name="Dockter R.B."/>
            <person name="Fauchery L."/>
            <person name="Guy J."/>
            <person name="Iotti M."/>
            <person name="Le Tacon F."/>
            <person name="Lindquist E.A."/>
            <person name="Lipzen A."/>
            <person name="Malagnac F."/>
            <person name="Mello A."/>
            <person name="Molinier V."/>
            <person name="Miyauchi S."/>
            <person name="Poulain J."/>
            <person name="Riccioni C."/>
            <person name="Rubini A."/>
            <person name="Sitrit Y."/>
            <person name="Splivallo R."/>
            <person name="Traeger S."/>
            <person name="Wang M."/>
            <person name="Zifcakova L."/>
            <person name="Wipf D."/>
            <person name="Zambonelli A."/>
            <person name="Paolocci F."/>
            <person name="Nowrousian M."/>
            <person name="Ottonello S."/>
            <person name="Baldrian P."/>
            <person name="Spatafora J.W."/>
            <person name="Henrissat B."/>
            <person name="Nagy L.G."/>
            <person name="Aury J.M."/>
            <person name="Wincker P."/>
            <person name="Grigoriev I.V."/>
            <person name="Bonfante P."/>
            <person name="Martin F.M."/>
        </authorList>
    </citation>
    <scope>NUCLEOTIDE SEQUENCE [LARGE SCALE GENOMIC DNA]</scope>
    <source>
        <strain evidence="2 3">RN42</strain>
    </source>
</reference>
<dbReference type="AlphaFoldDB" id="A0A3N4IMA7"/>
<organism evidence="2 3">
    <name type="scientific">Ascobolus immersus RN42</name>
    <dbReference type="NCBI Taxonomy" id="1160509"/>
    <lineage>
        <taxon>Eukaryota</taxon>
        <taxon>Fungi</taxon>
        <taxon>Dikarya</taxon>
        <taxon>Ascomycota</taxon>
        <taxon>Pezizomycotina</taxon>
        <taxon>Pezizomycetes</taxon>
        <taxon>Pezizales</taxon>
        <taxon>Ascobolaceae</taxon>
        <taxon>Ascobolus</taxon>
    </lineage>
</organism>
<dbReference type="Proteomes" id="UP000275078">
    <property type="component" value="Unassembled WGS sequence"/>
</dbReference>
<proteinExistence type="predicted"/>
<keyword evidence="3" id="KW-1185">Reference proteome</keyword>
<gene>
    <name evidence="2" type="ORF">BJ508DRAFT_301910</name>
</gene>